<accession>A0ABV7LHW3</accession>
<dbReference type="EMBL" id="JBHRUV010000098">
    <property type="protein sequence ID" value="MFC3267238.1"/>
    <property type="molecule type" value="Genomic_DNA"/>
</dbReference>
<dbReference type="Proteomes" id="UP001595536">
    <property type="component" value="Unassembled WGS sequence"/>
</dbReference>
<comment type="caution">
    <text evidence="2">The sequence shown here is derived from an EMBL/GenBank/DDBJ whole genome shotgun (WGS) entry which is preliminary data.</text>
</comment>
<keyword evidence="3" id="KW-1185">Reference proteome</keyword>
<dbReference type="RefSeq" id="WP_376868984.1">
    <property type="nucleotide sequence ID" value="NZ_JBHRUV010000098.1"/>
</dbReference>
<evidence type="ECO:0000256" key="1">
    <source>
        <dbReference type="SAM" id="MobiDB-lite"/>
    </source>
</evidence>
<organism evidence="2 3">
    <name type="scientific">Camelimonas abortus</name>
    <dbReference type="NCBI Taxonomy" id="1017184"/>
    <lineage>
        <taxon>Bacteria</taxon>
        <taxon>Pseudomonadati</taxon>
        <taxon>Pseudomonadota</taxon>
        <taxon>Alphaproteobacteria</taxon>
        <taxon>Hyphomicrobiales</taxon>
        <taxon>Chelatococcaceae</taxon>
        <taxon>Camelimonas</taxon>
    </lineage>
</organism>
<name>A0ABV7LHW3_9HYPH</name>
<evidence type="ECO:0000313" key="3">
    <source>
        <dbReference type="Proteomes" id="UP001595536"/>
    </source>
</evidence>
<sequence length="59" mass="5917">LAAATAATAAPAEPDLTENDVAALWLREGVLVKAEAADGAEADRSAPSPAANISDTSRR</sequence>
<evidence type="ECO:0000313" key="2">
    <source>
        <dbReference type="EMBL" id="MFC3267238.1"/>
    </source>
</evidence>
<proteinExistence type="predicted"/>
<feature type="non-terminal residue" evidence="2">
    <location>
        <position position="1"/>
    </location>
</feature>
<reference evidence="3" key="1">
    <citation type="journal article" date="2019" name="Int. J. Syst. Evol. Microbiol.">
        <title>The Global Catalogue of Microorganisms (GCM) 10K type strain sequencing project: providing services to taxonomists for standard genome sequencing and annotation.</title>
        <authorList>
            <consortium name="The Broad Institute Genomics Platform"/>
            <consortium name="The Broad Institute Genome Sequencing Center for Infectious Disease"/>
            <person name="Wu L."/>
            <person name="Ma J."/>
        </authorList>
    </citation>
    <scope>NUCLEOTIDE SEQUENCE [LARGE SCALE GENOMIC DNA]</scope>
    <source>
        <strain evidence="3">CCM 7941</strain>
    </source>
</reference>
<protein>
    <submittedName>
        <fullName evidence="2">Uncharacterized protein</fullName>
    </submittedName>
</protein>
<feature type="region of interest" description="Disordered" evidence="1">
    <location>
        <begin position="36"/>
        <end position="59"/>
    </location>
</feature>
<gene>
    <name evidence="2" type="ORF">ACFOEX_12890</name>
</gene>